<keyword evidence="15" id="KW-0443">Lipid metabolism</keyword>
<evidence type="ECO:0000256" key="20">
    <source>
        <dbReference type="ARBA" id="ARBA00047893"/>
    </source>
</evidence>
<dbReference type="Gene3D" id="1.20.140.10">
    <property type="entry name" value="Butyryl-CoA Dehydrogenase, subunit A, domain 3"/>
    <property type="match status" value="1"/>
</dbReference>
<comment type="catalytic activity">
    <reaction evidence="21">
        <text>oxidized [electron-transfer flavoprotein] + hexadecanoyl-CoA + H(+) = (2E)-hexadecenoyl-CoA + reduced [electron-transfer flavoprotein]</text>
        <dbReference type="Rhea" id="RHEA:43448"/>
        <dbReference type="Rhea" id="RHEA-COMP:10685"/>
        <dbReference type="Rhea" id="RHEA-COMP:10686"/>
        <dbReference type="ChEBI" id="CHEBI:15378"/>
        <dbReference type="ChEBI" id="CHEBI:57379"/>
        <dbReference type="ChEBI" id="CHEBI:57692"/>
        <dbReference type="ChEBI" id="CHEBI:58307"/>
        <dbReference type="ChEBI" id="CHEBI:61526"/>
    </reaction>
    <physiologicalReaction direction="left-to-right" evidence="21">
        <dbReference type="Rhea" id="RHEA:43449"/>
    </physiologicalReaction>
</comment>
<keyword evidence="9 31" id="KW-0285">Flavoprotein</keyword>
<evidence type="ECO:0000256" key="4">
    <source>
        <dbReference type="ARBA" id="ARBA00009347"/>
    </source>
</evidence>
<accession>A0AAW1ZC60</accession>
<dbReference type="EC" id="1.3.8.8" evidence="6"/>
<evidence type="ECO:0000256" key="24">
    <source>
        <dbReference type="ARBA" id="ARBA00048187"/>
    </source>
</evidence>
<evidence type="ECO:0000256" key="23">
    <source>
        <dbReference type="ARBA" id="ARBA00048086"/>
    </source>
</evidence>
<comment type="subunit">
    <text evidence="5">Homotetramer.</text>
</comment>
<dbReference type="FunFam" id="1.10.540.10:FF:000017">
    <property type="entry name" value="long-chain specific acyl-CoA dehydrogenase, mitochondrial"/>
    <property type="match status" value="1"/>
</dbReference>
<evidence type="ECO:0000259" key="33">
    <source>
        <dbReference type="Pfam" id="PF02770"/>
    </source>
</evidence>
<comment type="function">
    <text evidence="17">Long-chain specific acyl-CoA dehydrogenase is one of the acyl-CoA dehydrogenases that catalyze the first step of mitochondrial fatty acid beta-oxidation, an aerobic process breaking down fatty acids into acetyl-CoA and allowing the production of energy from fats. The first step of fatty acid beta-oxidation consists in the removal of one hydrogen from C-2 and C-3 of the straight-chain fatty acyl-CoA thioester, resulting in the formation of trans-2-enoyl-CoA. Among the different mitochondrial acyl-CoA dehydrogenases, long-chain specific acyl-CoA dehydrogenase can act on saturated and unsaturated acyl-CoAs with 6 to 24 carbons with a preference for 8 to 18 carbons long primary chains.</text>
</comment>
<dbReference type="CDD" id="cd01160">
    <property type="entry name" value="LCAD"/>
    <property type="match status" value="1"/>
</dbReference>
<comment type="catalytic activity">
    <reaction evidence="20">
        <text>dodecanoyl-CoA + oxidized [electron-transfer flavoprotein] + H(+) = (2E)-dodecenoyl-CoA + reduced [electron-transfer flavoprotein]</text>
        <dbReference type="Rhea" id="RHEA:47296"/>
        <dbReference type="Rhea" id="RHEA-COMP:10685"/>
        <dbReference type="Rhea" id="RHEA-COMP:10686"/>
        <dbReference type="ChEBI" id="CHEBI:15378"/>
        <dbReference type="ChEBI" id="CHEBI:57330"/>
        <dbReference type="ChEBI" id="CHEBI:57375"/>
        <dbReference type="ChEBI" id="CHEBI:57692"/>
        <dbReference type="ChEBI" id="CHEBI:58307"/>
    </reaction>
    <physiologicalReaction direction="left-to-right" evidence="20">
        <dbReference type="Rhea" id="RHEA:47297"/>
    </physiologicalReaction>
</comment>
<evidence type="ECO:0000313" key="36">
    <source>
        <dbReference type="Proteomes" id="UP001479290"/>
    </source>
</evidence>
<dbReference type="EMBL" id="JAWDJR010000018">
    <property type="protein sequence ID" value="KAK9958482.1"/>
    <property type="molecule type" value="Genomic_DNA"/>
</dbReference>
<keyword evidence="12" id="KW-0809">Transit peptide</keyword>
<keyword evidence="11" id="KW-0276">Fatty acid metabolism</keyword>
<evidence type="ECO:0000256" key="16">
    <source>
        <dbReference type="ARBA" id="ARBA00023128"/>
    </source>
</evidence>
<evidence type="ECO:0000256" key="9">
    <source>
        <dbReference type="ARBA" id="ARBA00022630"/>
    </source>
</evidence>
<comment type="subcellular location">
    <subcellularLocation>
        <location evidence="2">Mitochondrion matrix</location>
    </subcellularLocation>
</comment>
<dbReference type="GO" id="GO:0019254">
    <property type="term" value="P:carnitine metabolic process, CoA-linked"/>
    <property type="evidence" value="ECO:0007669"/>
    <property type="project" value="TreeGrafter"/>
</dbReference>
<dbReference type="Pfam" id="PF02771">
    <property type="entry name" value="Acyl-CoA_dh_N"/>
    <property type="match status" value="1"/>
</dbReference>
<comment type="cofactor">
    <cofactor evidence="1 31">
        <name>FAD</name>
        <dbReference type="ChEBI" id="CHEBI:57692"/>
    </cofactor>
</comment>
<dbReference type="InterPro" id="IPR009075">
    <property type="entry name" value="AcylCo_DH/oxidase_C"/>
</dbReference>
<evidence type="ECO:0000256" key="3">
    <source>
        <dbReference type="ARBA" id="ARBA00005198"/>
    </source>
</evidence>
<comment type="catalytic activity">
    <reaction evidence="24">
        <text>(5Z)-tetradecenoyl-CoA + oxidized [electron-transfer flavoprotein] + H(+) = (2E,5Z)-tetradecadienoyl-CoA + reduced [electron-transfer flavoprotein]</text>
        <dbReference type="Rhea" id="RHEA:47448"/>
        <dbReference type="Rhea" id="RHEA-COMP:10685"/>
        <dbReference type="Rhea" id="RHEA-COMP:10686"/>
        <dbReference type="ChEBI" id="CHEBI:15378"/>
        <dbReference type="ChEBI" id="CHEBI:57692"/>
        <dbReference type="ChEBI" id="CHEBI:58307"/>
        <dbReference type="ChEBI" id="CHEBI:84650"/>
        <dbReference type="ChEBI" id="CHEBI:87701"/>
    </reaction>
    <physiologicalReaction direction="left-to-right" evidence="24">
        <dbReference type="Rhea" id="RHEA:47449"/>
    </physiologicalReaction>
</comment>
<dbReference type="GO" id="GO:0050660">
    <property type="term" value="F:flavin adenine dinucleotide binding"/>
    <property type="evidence" value="ECO:0007669"/>
    <property type="project" value="InterPro"/>
</dbReference>
<comment type="catalytic activity">
    <reaction evidence="27">
        <text>tetradecanoyl-CoA + oxidized [electron-transfer flavoprotein] + H(+) = (2E)-tetradecenoyl-CoA + reduced [electron-transfer flavoprotein]</text>
        <dbReference type="Rhea" id="RHEA:47316"/>
        <dbReference type="Rhea" id="RHEA-COMP:10685"/>
        <dbReference type="Rhea" id="RHEA-COMP:10686"/>
        <dbReference type="ChEBI" id="CHEBI:15378"/>
        <dbReference type="ChEBI" id="CHEBI:57385"/>
        <dbReference type="ChEBI" id="CHEBI:57692"/>
        <dbReference type="ChEBI" id="CHEBI:58307"/>
        <dbReference type="ChEBI" id="CHEBI:61405"/>
    </reaction>
    <physiologicalReaction direction="left-to-right" evidence="27">
        <dbReference type="Rhea" id="RHEA:47317"/>
    </physiologicalReaction>
</comment>
<dbReference type="GO" id="GO:0042758">
    <property type="term" value="P:long-chain fatty acid catabolic process"/>
    <property type="evidence" value="ECO:0007669"/>
    <property type="project" value="InterPro"/>
</dbReference>
<dbReference type="Pfam" id="PF00441">
    <property type="entry name" value="Acyl-CoA_dh_1"/>
    <property type="match status" value="1"/>
</dbReference>
<evidence type="ECO:0000256" key="11">
    <source>
        <dbReference type="ARBA" id="ARBA00022832"/>
    </source>
</evidence>
<dbReference type="GO" id="GO:0004466">
    <property type="term" value="F:long-chain fatty acyl-CoA dehydrogenase activity"/>
    <property type="evidence" value="ECO:0007669"/>
    <property type="project" value="UniProtKB-EC"/>
</dbReference>
<evidence type="ECO:0000256" key="21">
    <source>
        <dbReference type="ARBA" id="ARBA00047916"/>
    </source>
</evidence>
<evidence type="ECO:0000256" key="13">
    <source>
        <dbReference type="ARBA" id="ARBA00022990"/>
    </source>
</evidence>
<keyword evidence="16" id="KW-0496">Mitochondrion</keyword>
<dbReference type="InterPro" id="IPR009100">
    <property type="entry name" value="AcylCoA_DH/oxidase_NM_dom_sf"/>
</dbReference>
<dbReference type="SUPFAM" id="SSF47203">
    <property type="entry name" value="Acyl-CoA dehydrogenase C-terminal domain-like"/>
    <property type="match status" value="1"/>
</dbReference>
<name>A0AAW1ZC60_CULAL</name>
<dbReference type="InterPro" id="IPR034179">
    <property type="entry name" value="LCAD"/>
</dbReference>
<evidence type="ECO:0000256" key="29">
    <source>
        <dbReference type="ARBA" id="ARBA00049192"/>
    </source>
</evidence>
<evidence type="ECO:0000256" key="15">
    <source>
        <dbReference type="ARBA" id="ARBA00023098"/>
    </source>
</evidence>
<keyword evidence="13" id="KW-0007">Acetylation</keyword>
<keyword evidence="14 31" id="KW-0560">Oxidoreductase</keyword>
<evidence type="ECO:0000256" key="8">
    <source>
        <dbReference type="ARBA" id="ARBA00022553"/>
    </source>
</evidence>
<dbReference type="FunFam" id="1.20.140.10:FF:000020">
    <property type="entry name" value="Long-chain specific acyl-CoA dehydrogenase, mitochondrial"/>
    <property type="match status" value="1"/>
</dbReference>
<evidence type="ECO:0000256" key="17">
    <source>
        <dbReference type="ARBA" id="ARBA00045155"/>
    </source>
</evidence>
<comment type="catalytic activity">
    <reaction evidence="28">
        <text>eicosanoyl-CoA + oxidized [electron-transfer flavoprotein] + H(+) = (2E)-eicosenoyl-CoA + reduced [electron-transfer flavoprotein]</text>
        <dbReference type="Rhea" id="RHEA:47236"/>
        <dbReference type="Rhea" id="RHEA-COMP:10685"/>
        <dbReference type="Rhea" id="RHEA-COMP:10686"/>
        <dbReference type="ChEBI" id="CHEBI:15378"/>
        <dbReference type="ChEBI" id="CHEBI:57380"/>
        <dbReference type="ChEBI" id="CHEBI:57692"/>
        <dbReference type="ChEBI" id="CHEBI:58307"/>
        <dbReference type="ChEBI" id="CHEBI:74691"/>
    </reaction>
    <physiologicalReaction direction="left-to-right" evidence="28">
        <dbReference type="Rhea" id="RHEA:47237"/>
    </physiologicalReaction>
</comment>
<evidence type="ECO:0000313" key="35">
    <source>
        <dbReference type="EMBL" id="KAK9958482.1"/>
    </source>
</evidence>
<dbReference type="InterPro" id="IPR013786">
    <property type="entry name" value="AcylCoA_DH/ox_N"/>
</dbReference>
<evidence type="ECO:0000256" key="22">
    <source>
        <dbReference type="ARBA" id="ARBA00048020"/>
    </source>
</evidence>
<evidence type="ECO:0000256" key="5">
    <source>
        <dbReference type="ARBA" id="ARBA00011881"/>
    </source>
</evidence>
<dbReference type="InterPro" id="IPR006091">
    <property type="entry name" value="Acyl-CoA_Oxase/DH_mid-dom"/>
</dbReference>
<feature type="domain" description="Acyl-CoA dehydrogenase/oxidase C-terminal" evidence="32">
    <location>
        <begin position="290"/>
        <end position="438"/>
    </location>
</feature>
<evidence type="ECO:0000256" key="26">
    <source>
        <dbReference type="ARBA" id="ARBA00048877"/>
    </source>
</evidence>
<dbReference type="InterPro" id="IPR037069">
    <property type="entry name" value="AcylCoA_DH/ox_N_sf"/>
</dbReference>
<comment type="catalytic activity">
    <reaction evidence="30">
        <text>octadecanoyl-CoA + oxidized [electron-transfer flavoprotein] + H(+) = (2E)-octadecenoyl-CoA + reduced [electron-transfer flavoprotein]</text>
        <dbReference type="Rhea" id="RHEA:47240"/>
        <dbReference type="Rhea" id="RHEA-COMP:10685"/>
        <dbReference type="Rhea" id="RHEA-COMP:10686"/>
        <dbReference type="ChEBI" id="CHEBI:15378"/>
        <dbReference type="ChEBI" id="CHEBI:57394"/>
        <dbReference type="ChEBI" id="CHEBI:57692"/>
        <dbReference type="ChEBI" id="CHEBI:58307"/>
        <dbReference type="ChEBI" id="CHEBI:71412"/>
    </reaction>
    <physiologicalReaction direction="left-to-right" evidence="30">
        <dbReference type="Rhea" id="RHEA:47241"/>
    </physiologicalReaction>
</comment>
<evidence type="ECO:0000256" key="14">
    <source>
        <dbReference type="ARBA" id="ARBA00023002"/>
    </source>
</evidence>
<keyword evidence="8" id="KW-0597">Phosphoprotein</keyword>
<dbReference type="GO" id="GO:0033539">
    <property type="term" value="P:fatty acid beta-oxidation using acyl-CoA dehydrogenase"/>
    <property type="evidence" value="ECO:0007669"/>
    <property type="project" value="TreeGrafter"/>
</dbReference>
<comment type="catalytic activity">
    <reaction evidence="23">
        <text>tetracosanoyl-CoA + oxidized [electron-transfer flavoprotein] + H(+) = (2E)-tetracosenoyl-CoA + reduced [electron-transfer flavoprotein]</text>
        <dbReference type="Rhea" id="RHEA:47232"/>
        <dbReference type="Rhea" id="RHEA-COMP:10685"/>
        <dbReference type="Rhea" id="RHEA-COMP:10686"/>
        <dbReference type="ChEBI" id="CHEBI:15378"/>
        <dbReference type="ChEBI" id="CHEBI:57692"/>
        <dbReference type="ChEBI" id="CHEBI:58307"/>
        <dbReference type="ChEBI" id="CHEBI:65052"/>
        <dbReference type="ChEBI" id="CHEBI:74693"/>
    </reaction>
    <physiologicalReaction direction="left-to-right" evidence="23">
        <dbReference type="Rhea" id="RHEA:47233"/>
    </physiologicalReaction>
</comment>
<dbReference type="InterPro" id="IPR046373">
    <property type="entry name" value="Acyl-CoA_Oxase/DH_mid-dom_sf"/>
</dbReference>
<keyword evidence="10 31" id="KW-0274">FAD</keyword>
<evidence type="ECO:0000256" key="7">
    <source>
        <dbReference type="ARBA" id="ARBA00014123"/>
    </source>
</evidence>
<evidence type="ECO:0000256" key="31">
    <source>
        <dbReference type="RuleBase" id="RU362125"/>
    </source>
</evidence>
<comment type="caution">
    <text evidence="35">The sequence shown here is derived from an EMBL/GenBank/DDBJ whole genome shotgun (WGS) entry which is preliminary data.</text>
</comment>
<evidence type="ECO:0000259" key="34">
    <source>
        <dbReference type="Pfam" id="PF02771"/>
    </source>
</evidence>
<dbReference type="FunFam" id="2.40.110.10:FF:000002">
    <property type="entry name" value="Acyl-CoA dehydrogenase fadE12"/>
    <property type="match status" value="1"/>
</dbReference>
<dbReference type="Gene3D" id="1.10.540.10">
    <property type="entry name" value="Acyl-CoA dehydrogenase/oxidase, N-terminal domain"/>
    <property type="match status" value="1"/>
</dbReference>
<evidence type="ECO:0000256" key="27">
    <source>
        <dbReference type="ARBA" id="ARBA00049038"/>
    </source>
</evidence>
<dbReference type="PROSITE" id="PS00072">
    <property type="entry name" value="ACYL_COA_DH_1"/>
    <property type="match status" value="1"/>
</dbReference>
<dbReference type="InterPro" id="IPR036250">
    <property type="entry name" value="AcylCo_DH-like_C"/>
</dbReference>
<dbReference type="PANTHER" id="PTHR48083">
    <property type="entry name" value="MEDIUM-CHAIN SPECIFIC ACYL-COA DEHYDROGENASE, MITOCHONDRIAL-RELATED"/>
    <property type="match status" value="1"/>
</dbReference>
<protein>
    <recommendedName>
        <fullName evidence="7">Long-chain specific acyl-CoA dehydrogenase, mitochondrial</fullName>
        <ecNumber evidence="6">1.3.8.8</ecNumber>
    </recommendedName>
</protein>
<dbReference type="SUPFAM" id="SSF56645">
    <property type="entry name" value="Acyl-CoA dehydrogenase NM domain-like"/>
    <property type="match status" value="1"/>
</dbReference>
<evidence type="ECO:0000256" key="12">
    <source>
        <dbReference type="ARBA" id="ARBA00022946"/>
    </source>
</evidence>
<evidence type="ECO:0000259" key="32">
    <source>
        <dbReference type="Pfam" id="PF00441"/>
    </source>
</evidence>
<reference evidence="35 36" key="1">
    <citation type="submission" date="2024-05" db="EMBL/GenBank/DDBJ databases">
        <title>A high-quality chromosomal-level genome assembly of Topmouth culter (Culter alburnus).</title>
        <authorList>
            <person name="Zhao H."/>
        </authorList>
    </citation>
    <scope>NUCLEOTIDE SEQUENCE [LARGE SCALE GENOMIC DNA]</scope>
    <source>
        <strain evidence="35">CATC2023</strain>
        <tissue evidence="35">Muscle</tissue>
    </source>
</reference>
<evidence type="ECO:0000256" key="1">
    <source>
        <dbReference type="ARBA" id="ARBA00001974"/>
    </source>
</evidence>
<comment type="catalytic activity">
    <reaction evidence="22">
        <text>docosanoyl-CoA + oxidized [electron-transfer flavoprotein] + H(+) = (2E)-docosenoyl-CoA + reduced [electron-transfer flavoprotein]</text>
        <dbReference type="Rhea" id="RHEA:47228"/>
        <dbReference type="Rhea" id="RHEA-COMP:10685"/>
        <dbReference type="Rhea" id="RHEA-COMP:10686"/>
        <dbReference type="ChEBI" id="CHEBI:15378"/>
        <dbReference type="ChEBI" id="CHEBI:57692"/>
        <dbReference type="ChEBI" id="CHEBI:58307"/>
        <dbReference type="ChEBI" id="CHEBI:65059"/>
        <dbReference type="ChEBI" id="CHEBI:74692"/>
    </reaction>
    <physiologicalReaction direction="left-to-right" evidence="22">
        <dbReference type="Rhea" id="RHEA:47229"/>
    </physiologicalReaction>
</comment>
<dbReference type="Pfam" id="PF02770">
    <property type="entry name" value="Acyl-CoA_dh_M"/>
    <property type="match status" value="1"/>
</dbReference>
<keyword evidence="36" id="KW-1185">Reference proteome</keyword>
<evidence type="ECO:0000256" key="19">
    <source>
        <dbReference type="ARBA" id="ARBA00047546"/>
    </source>
</evidence>
<comment type="similarity">
    <text evidence="4 31">Belongs to the acyl-CoA dehydrogenase family.</text>
</comment>
<comment type="catalytic activity">
    <reaction evidence="25">
        <text>oxidized [electron-transfer flavoprotein] + (9Z)-octadecenoyl-CoA + H(+) = (2E,9Z)-octadecadienoyl-CoA + reduced [electron-transfer flavoprotein]</text>
        <dbReference type="Rhea" id="RHEA:47300"/>
        <dbReference type="Rhea" id="RHEA-COMP:10685"/>
        <dbReference type="Rhea" id="RHEA-COMP:10686"/>
        <dbReference type="ChEBI" id="CHEBI:15378"/>
        <dbReference type="ChEBI" id="CHEBI:57387"/>
        <dbReference type="ChEBI" id="CHEBI:57692"/>
        <dbReference type="ChEBI" id="CHEBI:58307"/>
        <dbReference type="ChEBI" id="CHEBI:77553"/>
    </reaction>
    <physiologicalReaction direction="left-to-right" evidence="25">
        <dbReference type="Rhea" id="RHEA:47301"/>
    </physiologicalReaction>
</comment>
<comment type="catalytic activity">
    <reaction evidence="29">
        <text>hexanoyl-CoA + oxidized [electron-transfer flavoprotein] + H(+) = (2E)-hexenoyl-CoA + reduced [electron-transfer flavoprotein]</text>
        <dbReference type="Rhea" id="RHEA:43464"/>
        <dbReference type="Rhea" id="RHEA-COMP:10685"/>
        <dbReference type="Rhea" id="RHEA-COMP:10686"/>
        <dbReference type="ChEBI" id="CHEBI:15378"/>
        <dbReference type="ChEBI" id="CHEBI:57692"/>
        <dbReference type="ChEBI" id="CHEBI:58307"/>
        <dbReference type="ChEBI" id="CHEBI:62077"/>
        <dbReference type="ChEBI" id="CHEBI:62620"/>
    </reaction>
    <physiologicalReaction direction="left-to-right" evidence="29">
        <dbReference type="Rhea" id="RHEA:43465"/>
    </physiologicalReaction>
</comment>
<evidence type="ECO:0000256" key="18">
    <source>
        <dbReference type="ARBA" id="ARBA00047434"/>
    </source>
</evidence>
<dbReference type="AlphaFoldDB" id="A0AAW1ZC60"/>
<sequence>MFALKILRSFFPATKNVYLRSKQAFTVTMSRMQHAEIQHGETAAPFRPETPMAKTLMDIGTRRIFSEEHDLFRQNVRRFFQEEVVPYHTQWEKAGEVSREVWEKAGEHGLLGIVTPAEHGGIGGDLLSAAIVLEEQMYCNCSGPGFSLHSEIVMPYISHYGSKAQIERYIPQLTAGKCIGAIAMTEPAAGSDLQGVKTYAKKDGTDWILNGSKVFISNGWMSDVVIVVAVTNREAKTAAHGISLFLVDAGTKGFQKGRKLEKLGLKAQDTAELFFEDVRLPAEALLGQVNKGFYYLMNELPQERLVVAVMGLASSEFMFEETRNYVMQRKAFGRTIADLQVVQHKLAELKTDICVGRAFVDSCLQLHSEKKLDSNIASMAKYWASDLQNKVATQCLQLHGGWGYMWEYPIAKAFADSRVQPIYGGTNEIMKELISRNIVSKK</sequence>
<evidence type="ECO:0000256" key="25">
    <source>
        <dbReference type="ARBA" id="ARBA00048725"/>
    </source>
</evidence>
<feature type="domain" description="Acyl-CoA dehydrogenase/oxidase N-terminal" evidence="34">
    <location>
        <begin position="66"/>
        <end position="177"/>
    </location>
</feature>
<dbReference type="InterPro" id="IPR050741">
    <property type="entry name" value="Acyl-CoA_dehydrogenase"/>
</dbReference>
<proteinExistence type="inferred from homology"/>
<evidence type="ECO:0000256" key="10">
    <source>
        <dbReference type="ARBA" id="ARBA00022827"/>
    </source>
</evidence>
<comment type="pathway">
    <text evidence="3">Lipid metabolism; mitochondrial fatty acid beta-oxidation.</text>
</comment>
<comment type="catalytic activity">
    <reaction evidence="18">
        <text>a long-chain 2,3-saturated fatty acyl-CoA + oxidized [electron-transfer flavoprotein] + H(+) = a long-chain (2E)-enoyl-CoA + reduced [electron-transfer flavoprotein]</text>
        <dbReference type="Rhea" id="RHEA:17721"/>
        <dbReference type="Rhea" id="RHEA-COMP:10685"/>
        <dbReference type="Rhea" id="RHEA-COMP:10686"/>
        <dbReference type="ChEBI" id="CHEBI:15378"/>
        <dbReference type="ChEBI" id="CHEBI:57692"/>
        <dbReference type="ChEBI" id="CHEBI:58307"/>
        <dbReference type="ChEBI" id="CHEBI:83721"/>
        <dbReference type="ChEBI" id="CHEBI:83727"/>
        <dbReference type="EC" id="1.3.8.8"/>
    </reaction>
    <physiologicalReaction direction="left-to-right" evidence="18">
        <dbReference type="Rhea" id="RHEA:17722"/>
    </physiologicalReaction>
</comment>
<evidence type="ECO:0000256" key="2">
    <source>
        <dbReference type="ARBA" id="ARBA00004305"/>
    </source>
</evidence>
<evidence type="ECO:0000256" key="28">
    <source>
        <dbReference type="ARBA" id="ARBA00049140"/>
    </source>
</evidence>
<dbReference type="PANTHER" id="PTHR48083:SF20">
    <property type="entry name" value="LONG-CHAIN SPECIFIC ACYL-COA DEHYDROGENASE, MITOCHONDRIAL"/>
    <property type="match status" value="1"/>
</dbReference>
<organism evidence="35 36">
    <name type="scientific">Culter alburnus</name>
    <name type="common">Topmouth culter</name>
    <dbReference type="NCBI Taxonomy" id="194366"/>
    <lineage>
        <taxon>Eukaryota</taxon>
        <taxon>Metazoa</taxon>
        <taxon>Chordata</taxon>
        <taxon>Craniata</taxon>
        <taxon>Vertebrata</taxon>
        <taxon>Euteleostomi</taxon>
        <taxon>Actinopterygii</taxon>
        <taxon>Neopterygii</taxon>
        <taxon>Teleostei</taxon>
        <taxon>Ostariophysi</taxon>
        <taxon>Cypriniformes</taxon>
        <taxon>Xenocyprididae</taxon>
        <taxon>Xenocypridinae</taxon>
        <taxon>Culter</taxon>
    </lineage>
</organism>
<gene>
    <name evidence="35" type="ORF">ABG768_010598</name>
</gene>
<dbReference type="GO" id="GO:0005759">
    <property type="term" value="C:mitochondrial matrix"/>
    <property type="evidence" value="ECO:0007669"/>
    <property type="project" value="UniProtKB-SubCell"/>
</dbReference>
<dbReference type="Gene3D" id="2.40.110.10">
    <property type="entry name" value="Butyryl-CoA Dehydrogenase, subunit A, domain 2"/>
    <property type="match status" value="1"/>
</dbReference>
<dbReference type="PROSITE" id="PS00073">
    <property type="entry name" value="ACYL_COA_DH_2"/>
    <property type="match status" value="1"/>
</dbReference>
<feature type="domain" description="Acyl-CoA oxidase/dehydrogenase middle" evidence="33">
    <location>
        <begin position="181"/>
        <end position="278"/>
    </location>
</feature>
<comment type="catalytic activity">
    <reaction evidence="19">
        <text>decanoyl-CoA + oxidized [electron-transfer flavoprotein] + H(+) = (2E)-decenoyl-CoA + reduced [electron-transfer flavoprotein]</text>
        <dbReference type="Rhea" id="RHEA:48176"/>
        <dbReference type="Rhea" id="RHEA-COMP:10685"/>
        <dbReference type="Rhea" id="RHEA-COMP:10686"/>
        <dbReference type="ChEBI" id="CHEBI:15378"/>
        <dbReference type="ChEBI" id="CHEBI:57692"/>
        <dbReference type="ChEBI" id="CHEBI:58307"/>
        <dbReference type="ChEBI" id="CHEBI:61406"/>
        <dbReference type="ChEBI" id="CHEBI:61430"/>
    </reaction>
    <physiologicalReaction direction="left-to-right" evidence="19">
        <dbReference type="Rhea" id="RHEA:48177"/>
    </physiologicalReaction>
</comment>
<evidence type="ECO:0000256" key="6">
    <source>
        <dbReference type="ARBA" id="ARBA00012040"/>
    </source>
</evidence>
<comment type="catalytic activity">
    <reaction evidence="26">
        <text>octanoyl-CoA + oxidized [electron-transfer flavoprotein] + H(+) = (2E)-octenoyl-CoA + reduced [electron-transfer flavoprotein]</text>
        <dbReference type="Rhea" id="RHEA:48180"/>
        <dbReference type="Rhea" id="RHEA-COMP:10685"/>
        <dbReference type="Rhea" id="RHEA-COMP:10686"/>
        <dbReference type="ChEBI" id="CHEBI:15378"/>
        <dbReference type="ChEBI" id="CHEBI:57386"/>
        <dbReference type="ChEBI" id="CHEBI:57692"/>
        <dbReference type="ChEBI" id="CHEBI:58307"/>
        <dbReference type="ChEBI" id="CHEBI:62242"/>
    </reaction>
    <physiologicalReaction direction="left-to-right" evidence="26">
        <dbReference type="Rhea" id="RHEA:48181"/>
    </physiologicalReaction>
</comment>
<dbReference type="InterPro" id="IPR006089">
    <property type="entry name" value="Acyl-CoA_DH_CS"/>
</dbReference>
<dbReference type="Proteomes" id="UP001479290">
    <property type="component" value="Unassembled WGS sequence"/>
</dbReference>
<evidence type="ECO:0000256" key="30">
    <source>
        <dbReference type="ARBA" id="ARBA00049224"/>
    </source>
</evidence>